<dbReference type="AlphaFoldDB" id="A0A660HN71"/>
<keyword evidence="4 10" id="KW-0479">Metal-binding</keyword>
<evidence type="ECO:0000256" key="4">
    <source>
        <dbReference type="ARBA" id="ARBA00022723"/>
    </source>
</evidence>
<reference evidence="13 14" key="1">
    <citation type="journal article" date="2018" name="BMC Genomics">
        <title>Comparative genome analysis of jujube witches'-broom Phytoplasma, an obligate pathogen that causes jujube witches'-broom disease.</title>
        <authorList>
            <person name="Wang J."/>
            <person name="Song L."/>
            <person name="Jiao Q."/>
            <person name="Yang S."/>
            <person name="Gao R."/>
            <person name="Lu X."/>
            <person name="Zhou G."/>
        </authorList>
    </citation>
    <scope>NUCLEOTIDE SEQUENCE [LARGE SCALE GENOMIC DNA]</scope>
    <source>
        <strain evidence="13">Jwb-nky</strain>
    </source>
</reference>
<organism evidence="13 14">
    <name type="scientific">Ziziphus jujuba witches'-broom phytoplasma</name>
    <dbReference type="NCBI Taxonomy" id="135727"/>
    <lineage>
        <taxon>Bacteria</taxon>
        <taxon>Bacillati</taxon>
        <taxon>Mycoplasmatota</taxon>
        <taxon>Mollicutes</taxon>
        <taxon>Acholeplasmatales</taxon>
        <taxon>Acholeplasmataceae</taxon>
        <taxon>Candidatus Phytoplasma</taxon>
        <taxon>16SrV (Elm yellows group)</taxon>
    </lineage>
</organism>
<dbReference type="RefSeq" id="WP_121464186.1">
    <property type="nucleotide sequence ID" value="NZ_CP025121.1"/>
</dbReference>
<keyword evidence="14" id="KW-1185">Reference proteome</keyword>
<dbReference type="InterPro" id="IPR004364">
    <property type="entry name" value="Aa-tRNA-synt_II"/>
</dbReference>
<evidence type="ECO:0000256" key="5">
    <source>
        <dbReference type="ARBA" id="ARBA00022741"/>
    </source>
</evidence>
<evidence type="ECO:0000256" key="7">
    <source>
        <dbReference type="ARBA" id="ARBA00022917"/>
    </source>
</evidence>
<dbReference type="EMBL" id="CP025121">
    <property type="protein sequence ID" value="AYJ01488.1"/>
    <property type="molecule type" value="Genomic_DNA"/>
</dbReference>
<dbReference type="Proteomes" id="UP000272462">
    <property type="component" value="Chromosome"/>
</dbReference>
<evidence type="ECO:0000256" key="1">
    <source>
        <dbReference type="ARBA" id="ARBA00008226"/>
    </source>
</evidence>
<feature type="domain" description="Aminoacyl-transfer RNA synthetases class-II family profile" evidence="12">
    <location>
        <begin position="175"/>
        <end position="488"/>
    </location>
</feature>
<evidence type="ECO:0000256" key="9">
    <source>
        <dbReference type="ARBA" id="ARBA00048573"/>
    </source>
</evidence>
<dbReference type="PROSITE" id="PS50862">
    <property type="entry name" value="AA_TRNA_LIGASE_II"/>
    <property type="match status" value="1"/>
</dbReference>
<comment type="catalytic activity">
    <reaction evidence="9 10 11">
        <text>tRNA(Lys) + L-lysine + ATP = L-lysyl-tRNA(Lys) + AMP + diphosphate</text>
        <dbReference type="Rhea" id="RHEA:20792"/>
        <dbReference type="Rhea" id="RHEA-COMP:9696"/>
        <dbReference type="Rhea" id="RHEA-COMP:9697"/>
        <dbReference type="ChEBI" id="CHEBI:30616"/>
        <dbReference type="ChEBI" id="CHEBI:32551"/>
        <dbReference type="ChEBI" id="CHEBI:33019"/>
        <dbReference type="ChEBI" id="CHEBI:78442"/>
        <dbReference type="ChEBI" id="CHEBI:78529"/>
        <dbReference type="ChEBI" id="CHEBI:456215"/>
        <dbReference type="EC" id="6.1.1.6"/>
    </reaction>
</comment>
<feature type="binding site" evidence="10">
    <location>
        <position position="411"/>
    </location>
    <ligand>
        <name>Mg(2+)</name>
        <dbReference type="ChEBI" id="CHEBI:18420"/>
        <label>2</label>
    </ligand>
</feature>
<dbReference type="InterPro" id="IPR018149">
    <property type="entry name" value="Lys-tRNA-synth_II_C"/>
</dbReference>
<comment type="subunit">
    <text evidence="2 10">Homodimer.</text>
</comment>
<evidence type="ECO:0000256" key="10">
    <source>
        <dbReference type="HAMAP-Rule" id="MF_00252"/>
    </source>
</evidence>
<dbReference type="InterPro" id="IPR045864">
    <property type="entry name" value="aa-tRNA-synth_II/BPL/LPL"/>
</dbReference>
<dbReference type="CDD" id="cd04322">
    <property type="entry name" value="LysRS_N"/>
    <property type="match status" value="1"/>
</dbReference>
<dbReference type="GO" id="GO:0000287">
    <property type="term" value="F:magnesium ion binding"/>
    <property type="evidence" value="ECO:0007669"/>
    <property type="project" value="UniProtKB-UniRule"/>
</dbReference>
<dbReference type="Pfam" id="PF00152">
    <property type="entry name" value="tRNA-synt_2"/>
    <property type="match status" value="1"/>
</dbReference>
<keyword evidence="10" id="KW-0963">Cytoplasm</keyword>
<evidence type="ECO:0000256" key="8">
    <source>
        <dbReference type="ARBA" id="ARBA00023146"/>
    </source>
</evidence>
<dbReference type="CDD" id="cd00775">
    <property type="entry name" value="LysRS_core"/>
    <property type="match status" value="1"/>
</dbReference>
<evidence type="ECO:0000259" key="12">
    <source>
        <dbReference type="PROSITE" id="PS50862"/>
    </source>
</evidence>
<keyword evidence="8 10" id="KW-0030">Aminoacyl-tRNA synthetase</keyword>
<dbReference type="Gene3D" id="2.40.50.140">
    <property type="entry name" value="Nucleic acid-binding proteins"/>
    <property type="match status" value="1"/>
</dbReference>
<dbReference type="NCBIfam" id="NF001756">
    <property type="entry name" value="PRK00484.1"/>
    <property type="match status" value="1"/>
</dbReference>
<evidence type="ECO:0000256" key="6">
    <source>
        <dbReference type="ARBA" id="ARBA00022840"/>
    </source>
</evidence>
<name>A0A660HN71_ZIZJU</name>
<dbReference type="SUPFAM" id="SSF55681">
    <property type="entry name" value="Class II aaRS and biotin synthetases"/>
    <property type="match status" value="1"/>
</dbReference>
<comment type="cofactor">
    <cofactor evidence="10 11">
        <name>Mg(2+)</name>
        <dbReference type="ChEBI" id="CHEBI:18420"/>
    </cofactor>
    <text evidence="10 11">Binds 3 Mg(2+) ions per subunit.</text>
</comment>
<dbReference type="OrthoDB" id="9801152at2"/>
<dbReference type="InterPro" id="IPR012340">
    <property type="entry name" value="NA-bd_OB-fold"/>
</dbReference>
<dbReference type="EC" id="6.1.1.6" evidence="10"/>
<dbReference type="GO" id="GO:0005524">
    <property type="term" value="F:ATP binding"/>
    <property type="evidence" value="ECO:0007669"/>
    <property type="project" value="UniProtKB-UniRule"/>
</dbReference>
<protein>
    <recommendedName>
        <fullName evidence="10">Lysine--tRNA ligase</fullName>
        <ecNumber evidence="10">6.1.1.6</ecNumber>
    </recommendedName>
    <alternativeName>
        <fullName evidence="10">Lysyl-tRNA synthetase</fullName>
        <shortName evidence="10">LysRS</shortName>
    </alternativeName>
</protein>
<dbReference type="PRINTS" id="PR00982">
    <property type="entry name" value="TRNASYNTHLYS"/>
</dbReference>
<feature type="binding site" evidence="10">
    <location>
        <position position="411"/>
    </location>
    <ligand>
        <name>Mg(2+)</name>
        <dbReference type="ChEBI" id="CHEBI:18420"/>
        <label>1</label>
    </ligand>
</feature>
<dbReference type="NCBIfam" id="TIGR00499">
    <property type="entry name" value="lysS_bact"/>
    <property type="match status" value="1"/>
</dbReference>
<proteinExistence type="inferred from homology"/>
<dbReference type="GO" id="GO:0000049">
    <property type="term" value="F:tRNA binding"/>
    <property type="evidence" value="ECO:0007669"/>
    <property type="project" value="TreeGrafter"/>
</dbReference>
<sequence>MIIKKKTEQYVIRRNKIEELKKLNVDPFRNYFAVKNNILDILNKYESCSHDELSVKEIKVDIAGRIVTNRSQGKAGFFLLQNFDDSIQIYLNKKLVSETAFNIYQKIDLGDIVGVTGCLFKTKTGVLSVKAFNLVHLSKSLMPLPDKYKGLKDKEYIRKKRYIDLIINSETRKKFLIRTKIIKMIRNFFDNKGFLEVETPILHSVFGGAAAKPFITYHNALESNFYLRIATEIPLKKLIVGGINAVYEIGRVFRNEGIDATHNPEFTTIEAYLAYSNMKDLMELIESCLKEICMEVLGRLEFDYQEHSINFNKFDKFDMIDIIKTKTGIDFRQEMTLEQCQKLAQENNIEVKSFHTKGHIIVSFFEEFVEKNLIQPTFIYNYPYEVSPLAQKNIENEALVDRFELFIAGKELVNAFSELNDPIEQEKRFQEQLAERQLGNSEAEELDQDFIEALEYGMPPAGGLGLGIDRLVMLLTNTSNIRDVILFPHFANNTKIKKIKDI</sequence>
<dbReference type="PANTHER" id="PTHR42918">
    <property type="entry name" value="LYSYL-TRNA SYNTHETASE"/>
    <property type="match status" value="1"/>
</dbReference>
<dbReference type="GO" id="GO:0006430">
    <property type="term" value="P:lysyl-tRNA aminoacylation"/>
    <property type="evidence" value="ECO:0007669"/>
    <property type="project" value="UniProtKB-UniRule"/>
</dbReference>
<evidence type="ECO:0000256" key="2">
    <source>
        <dbReference type="ARBA" id="ARBA00011738"/>
    </source>
</evidence>
<dbReference type="PANTHER" id="PTHR42918:SF15">
    <property type="entry name" value="LYSINE--TRNA LIGASE, CHLOROPLASTIC_MITOCHONDRIAL"/>
    <property type="match status" value="1"/>
</dbReference>
<gene>
    <name evidence="10 13" type="primary">lysS</name>
    <name evidence="13" type="ORF">CWO85_03220</name>
</gene>
<keyword evidence="10 11" id="KW-0460">Magnesium</keyword>
<dbReference type="InterPro" id="IPR006195">
    <property type="entry name" value="aa-tRNA-synth_II"/>
</dbReference>
<keyword evidence="5 10" id="KW-0547">Nucleotide-binding</keyword>
<dbReference type="Gene3D" id="3.30.930.10">
    <property type="entry name" value="Bira Bifunctional Protein, Domain 2"/>
    <property type="match status" value="1"/>
</dbReference>
<keyword evidence="6 10" id="KW-0067">ATP-binding</keyword>
<dbReference type="Pfam" id="PF01336">
    <property type="entry name" value="tRNA_anti-codon"/>
    <property type="match status" value="1"/>
</dbReference>
<dbReference type="HAMAP" id="MF_00252">
    <property type="entry name" value="Lys_tRNA_synth_class2"/>
    <property type="match status" value="1"/>
</dbReference>
<dbReference type="InterPro" id="IPR002313">
    <property type="entry name" value="Lys-tRNA-ligase_II"/>
</dbReference>
<dbReference type="KEGG" id="pzi:CWO85_03220"/>
<dbReference type="FunFam" id="2.40.50.140:FF:000024">
    <property type="entry name" value="Lysine--tRNA ligase"/>
    <property type="match status" value="1"/>
</dbReference>
<comment type="similarity">
    <text evidence="1 10">Belongs to the class-II aminoacyl-tRNA synthetase family.</text>
</comment>
<evidence type="ECO:0000256" key="11">
    <source>
        <dbReference type="RuleBase" id="RU000336"/>
    </source>
</evidence>
<dbReference type="InterPro" id="IPR044136">
    <property type="entry name" value="Lys-tRNA-ligase_II_N"/>
</dbReference>
<dbReference type="GO" id="GO:0005829">
    <property type="term" value="C:cytosol"/>
    <property type="evidence" value="ECO:0007669"/>
    <property type="project" value="TreeGrafter"/>
</dbReference>
<evidence type="ECO:0000256" key="3">
    <source>
        <dbReference type="ARBA" id="ARBA00022598"/>
    </source>
</evidence>
<evidence type="ECO:0000313" key="13">
    <source>
        <dbReference type="EMBL" id="AYJ01488.1"/>
    </source>
</evidence>
<dbReference type="InterPro" id="IPR004365">
    <property type="entry name" value="NA-bd_OB_tRNA"/>
</dbReference>
<dbReference type="GO" id="GO:0004824">
    <property type="term" value="F:lysine-tRNA ligase activity"/>
    <property type="evidence" value="ECO:0007669"/>
    <property type="project" value="UniProtKB-UniRule"/>
</dbReference>
<keyword evidence="7 10" id="KW-0648">Protein biosynthesis</keyword>
<dbReference type="SUPFAM" id="SSF50249">
    <property type="entry name" value="Nucleic acid-binding proteins"/>
    <property type="match status" value="1"/>
</dbReference>
<evidence type="ECO:0000313" key="14">
    <source>
        <dbReference type="Proteomes" id="UP000272462"/>
    </source>
</evidence>
<comment type="subcellular location">
    <subcellularLocation>
        <location evidence="10">Cytoplasm</location>
    </subcellularLocation>
</comment>
<keyword evidence="3 10" id="KW-0436">Ligase</keyword>
<feature type="binding site" evidence="10">
    <location>
        <position position="404"/>
    </location>
    <ligand>
        <name>Mg(2+)</name>
        <dbReference type="ChEBI" id="CHEBI:18420"/>
        <label>1</label>
    </ligand>
</feature>
<accession>A0A660HN71</accession>